<evidence type="ECO:0000259" key="2">
    <source>
        <dbReference type="PROSITE" id="PS50076"/>
    </source>
</evidence>
<dbReference type="Pfam" id="PF00226">
    <property type="entry name" value="DnaJ"/>
    <property type="match status" value="1"/>
</dbReference>
<proteinExistence type="predicted"/>
<feature type="compositionally biased region" description="Basic residues" evidence="1">
    <location>
        <begin position="139"/>
        <end position="153"/>
    </location>
</feature>
<feature type="compositionally biased region" description="Low complexity" evidence="1">
    <location>
        <begin position="159"/>
        <end position="186"/>
    </location>
</feature>
<dbReference type="EMBL" id="JAEFBK010000012">
    <property type="protein sequence ID" value="KAG7542219.1"/>
    <property type="molecule type" value="Genomic_DNA"/>
</dbReference>
<dbReference type="PANTHER" id="PTHR44137">
    <property type="entry name" value="BNAC03G44070D PROTEIN"/>
    <property type="match status" value="1"/>
</dbReference>
<feature type="region of interest" description="Disordered" evidence="1">
    <location>
        <begin position="257"/>
        <end position="323"/>
    </location>
</feature>
<comment type="caution">
    <text evidence="3">The sequence shown here is derived from an EMBL/GenBank/DDBJ whole genome shotgun (WGS) entry which is preliminary data.</text>
</comment>
<reference evidence="3 4" key="1">
    <citation type="submission" date="2020-12" db="EMBL/GenBank/DDBJ databases">
        <title>Concerted genomic and epigenomic changes stabilize Arabidopsis allopolyploids.</title>
        <authorList>
            <person name="Chen Z."/>
        </authorList>
    </citation>
    <scope>NUCLEOTIDE SEQUENCE [LARGE SCALE GENOMIC DNA]</scope>
    <source>
        <strain evidence="3">Allo738</strain>
        <tissue evidence="3">Leaf</tissue>
    </source>
</reference>
<dbReference type="PROSITE" id="PS50076">
    <property type="entry name" value="DNAJ_2"/>
    <property type="match status" value="1"/>
</dbReference>
<evidence type="ECO:0000313" key="3">
    <source>
        <dbReference type="EMBL" id="KAG7542219.1"/>
    </source>
</evidence>
<dbReference type="AlphaFoldDB" id="A0A8T1YAX6"/>
<keyword evidence="4" id="KW-1185">Reference proteome</keyword>
<dbReference type="InterPro" id="IPR001623">
    <property type="entry name" value="DnaJ_domain"/>
</dbReference>
<accession>A0A8T1YAX6</accession>
<evidence type="ECO:0000256" key="1">
    <source>
        <dbReference type="SAM" id="MobiDB-lite"/>
    </source>
</evidence>
<feature type="compositionally biased region" description="Pro residues" evidence="1">
    <location>
        <begin position="187"/>
        <end position="203"/>
    </location>
</feature>
<dbReference type="Proteomes" id="UP000694240">
    <property type="component" value="Chromosome 12"/>
</dbReference>
<feature type="domain" description="J" evidence="2">
    <location>
        <begin position="67"/>
        <end position="131"/>
    </location>
</feature>
<dbReference type="InterPro" id="IPR056988">
    <property type="entry name" value="Zn_ribbon_pln"/>
</dbReference>
<dbReference type="CDD" id="cd06257">
    <property type="entry name" value="DnaJ"/>
    <property type="match status" value="1"/>
</dbReference>
<gene>
    <name evidence="3" type="ORF">ISN45_Aa07g022190</name>
</gene>
<evidence type="ECO:0000313" key="4">
    <source>
        <dbReference type="Proteomes" id="UP000694240"/>
    </source>
</evidence>
<dbReference type="Pfam" id="PF23551">
    <property type="entry name" value="Zn_ribbon_20"/>
    <property type="match status" value="1"/>
</dbReference>
<name>A0A8T1YAX6_9BRAS</name>
<feature type="compositionally biased region" description="Polar residues" evidence="1">
    <location>
        <begin position="277"/>
        <end position="287"/>
    </location>
</feature>
<dbReference type="PANTHER" id="PTHR44137:SF23">
    <property type="entry name" value="CHAPERONE DNAJ-DOMAIN SUPERFAMILY PROTEIN"/>
    <property type="match status" value="1"/>
</dbReference>
<protein>
    <submittedName>
        <fullName evidence="3">DnaJ domain</fullName>
    </submittedName>
</protein>
<dbReference type="SMART" id="SM00271">
    <property type="entry name" value="DnaJ"/>
    <property type="match status" value="1"/>
</dbReference>
<organism evidence="3 4">
    <name type="scientific">Arabidopsis thaliana x Arabidopsis arenosa</name>
    <dbReference type="NCBI Taxonomy" id="1240361"/>
    <lineage>
        <taxon>Eukaryota</taxon>
        <taxon>Viridiplantae</taxon>
        <taxon>Streptophyta</taxon>
        <taxon>Embryophyta</taxon>
        <taxon>Tracheophyta</taxon>
        <taxon>Spermatophyta</taxon>
        <taxon>Magnoliopsida</taxon>
        <taxon>eudicotyledons</taxon>
        <taxon>Gunneridae</taxon>
        <taxon>Pentapetalae</taxon>
        <taxon>rosids</taxon>
        <taxon>malvids</taxon>
        <taxon>Brassicales</taxon>
        <taxon>Brassicaceae</taxon>
        <taxon>Camelineae</taxon>
        <taxon>Arabidopsis</taxon>
    </lineage>
</organism>
<feature type="region of interest" description="Disordered" evidence="1">
    <location>
        <begin position="131"/>
        <end position="218"/>
    </location>
</feature>
<feature type="compositionally biased region" description="Basic and acidic residues" evidence="1">
    <location>
        <begin position="257"/>
        <end position="276"/>
    </location>
</feature>
<sequence>MECNKEEAIRAMDIAKRKVAETDYNGAKLFANKAQDLYPKLDGLRQVMMLIDVYISAGNKIIGGESDWYGILGVDPLADEEVVKKQYKRLALLLHPDKNNCEGAEGAFKLVLAAWCLLSDKVKRIAYDQKRKLSEVKPKRSRKQKQPPKKPPKQPKQPPNQQKQPPNQQKQPPNQQKQPPNEQKQPPNQPKQPPNQPKQPPNQPSTNGRARSKKPTSKVPTFLTMCNKCGTQYEYVRVYYLNKTVLCRNCHVNFKATEKEEPPTEKKETPTEKEETSQATNKTNGASSCDRDSSLTVNVGSKREVRESEEKDEEEAGRGIANSDLKVEERVFKKLRTDNYAESSSGIKV</sequence>